<accession>A0ABQ0ZTB2</accession>
<feature type="chain" id="PRO_5046930461" description="Beta-hexosaminidase bacterial type N-terminal domain-containing protein" evidence="3">
    <location>
        <begin position="16"/>
        <end position="181"/>
    </location>
</feature>
<keyword evidence="2" id="KW-0326">Glycosidase</keyword>
<dbReference type="Gene3D" id="3.30.379.10">
    <property type="entry name" value="Chitobiase/beta-hexosaminidase domain 2-like"/>
    <property type="match status" value="1"/>
</dbReference>
<keyword evidence="3" id="KW-0732">Signal</keyword>
<evidence type="ECO:0000313" key="5">
    <source>
        <dbReference type="EMBL" id="GFF63732.1"/>
    </source>
</evidence>
<keyword evidence="6" id="KW-1185">Reference proteome</keyword>
<dbReference type="EMBL" id="BLKI01000004">
    <property type="protein sequence ID" value="GFF63732.1"/>
    <property type="molecule type" value="Genomic_DNA"/>
</dbReference>
<dbReference type="SUPFAM" id="SSF55545">
    <property type="entry name" value="beta-N-acetylhexosaminidase-like domain"/>
    <property type="match status" value="1"/>
</dbReference>
<dbReference type="PANTHER" id="PTHR43678">
    <property type="entry name" value="PUTATIVE (AFU_ORTHOLOGUE AFUA_2G00640)-RELATED"/>
    <property type="match status" value="1"/>
</dbReference>
<comment type="caution">
    <text evidence="5">The sequence shown here is derived from an EMBL/GenBank/DDBJ whole genome shotgun (WGS) entry which is preliminary data.</text>
</comment>
<evidence type="ECO:0000313" key="6">
    <source>
        <dbReference type="Proteomes" id="UP000465220"/>
    </source>
</evidence>
<gene>
    <name evidence="5" type="ORF">IFM60648_01023</name>
</gene>
<organism evidence="5 6">
    <name type="scientific">Aspergillus lentulus</name>
    <dbReference type="NCBI Taxonomy" id="293939"/>
    <lineage>
        <taxon>Eukaryota</taxon>
        <taxon>Fungi</taxon>
        <taxon>Dikarya</taxon>
        <taxon>Ascomycota</taxon>
        <taxon>Pezizomycotina</taxon>
        <taxon>Eurotiomycetes</taxon>
        <taxon>Eurotiomycetidae</taxon>
        <taxon>Eurotiales</taxon>
        <taxon>Aspergillaceae</taxon>
        <taxon>Aspergillus</taxon>
        <taxon>Aspergillus subgen. Fumigati</taxon>
    </lineage>
</organism>
<evidence type="ECO:0000259" key="4">
    <source>
        <dbReference type="Pfam" id="PF02838"/>
    </source>
</evidence>
<reference evidence="5 6" key="1">
    <citation type="submission" date="2020-01" db="EMBL/GenBank/DDBJ databases">
        <title>Draft genome sequence of Aspergillus lentulus IFM 60648.</title>
        <authorList>
            <person name="Takahashi H."/>
            <person name="Yaguchi T."/>
        </authorList>
    </citation>
    <scope>NUCLEOTIDE SEQUENCE [LARGE SCALE GENOMIC DNA]</scope>
    <source>
        <strain evidence="5 6">IFM 60648</strain>
    </source>
</reference>
<dbReference type="InterPro" id="IPR052764">
    <property type="entry name" value="GH20_Enzymes"/>
</dbReference>
<name>A0ABQ0ZTB2_ASPLE</name>
<evidence type="ECO:0000256" key="3">
    <source>
        <dbReference type="SAM" id="SignalP"/>
    </source>
</evidence>
<evidence type="ECO:0000256" key="1">
    <source>
        <dbReference type="ARBA" id="ARBA00022801"/>
    </source>
</evidence>
<dbReference type="Pfam" id="PF02838">
    <property type="entry name" value="Glyco_hydro_20b"/>
    <property type="match status" value="1"/>
</dbReference>
<feature type="domain" description="Beta-hexosaminidase bacterial type N-terminal" evidence="4">
    <location>
        <begin position="103"/>
        <end position="166"/>
    </location>
</feature>
<dbReference type="InterPro" id="IPR015882">
    <property type="entry name" value="HEX_bac_N"/>
</dbReference>
<evidence type="ECO:0000256" key="2">
    <source>
        <dbReference type="ARBA" id="ARBA00023295"/>
    </source>
</evidence>
<protein>
    <recommendedName>
        <fullName evidence="4">Beta-hexosaminidase bacterial type N-terminal domain-containing protein</fullName>
    </recommendedName>
</protein>
<sequence length="181" mass="20049">MYLNIILCFSLVTAALQTLPPVYQTALGPLPGFDVCSVERVIYIKADFASHRDENGLTLIPPSALEFATTFLHDLEEVTASRWTLRQVHAFRAKEGIFLDSLGADCNLTYENGTPTEEGYEVEIQPQRAIIRGSGARGMWWGTRTLLQKLIIADRKPLPGGRIVDAPSVPTRGYMLDAGRK</sequence>
<dbReference type="InterPro" id="IPR029018">
    <property type="entry name" value="Hex-like_dom2"/>
</dbReference>
<dbReference type="PANTHER" id="PTHR43678:SF1">
    <property type="entry name" value="BETA-N-ACETYLHEXOSAMINIDASE"/>
    <property type="match status" value="1"/>
</dbReference>
<keyword evidence="1" id="KW-0378">Hydrolase</keyword>
<dbReference type="Proteomes" id="UP000465220">
    <property type="component" value="Unassembled WGS sequence"/>
</dbReference>
<proteinExistence type="predicted"/>
<feature type="signal peptide" evidence="3">
    <location>
        <begin position="1"/>
        <end position="15"/>
    </location>
</feature>